<reference evidence="2" key="2">
    <citation type="submission" date="2022-08" db="UniProtKB">
        <authorList>
            <consortium name="EnsemblMetazoa"/>
        </authorList>
    </citation>
    <scope>IDENTIFICATION</scope>
    <source>
        <strain evidence="2">EBRO</strain>
    </source>
</reference>
<keyword evidence="1" id="KW-0812">Transmembrane</keyword>
<reference evidence="3" key="1">
    <citation type="submission" date="2021-09" db="EMBL/GenBank/DDBJ databases">
        <authorList>
            <consortium name="Infravec"/>
            <person name="Campbell I L."/>
            <person name="Maslen G."/>
            <person name="Yates A."/>
        </authorList>
    </citation>
    <scope>NUCLEOTIDE SEQUENCE [LARGE SCALE GENOMIC DNA]</scope>
    <source>
        <strain evidence="3">Infravec2 EBRE</strain>
    </source>
</reference>
<dbReference type="OrthoDB" id="7763818at2759"/>
<evidence type="ECO:0000313" key="2">
    <source>
        <dbReference type="EnsemblMetazoa" id="AATE005918-PA.1"/>
    </source>
</evidence>
<accession>A0A182IUV6</accession>
<protein>
    <submittedName>
        <fullName evidence="2">Uncharacterized protein</fullName>
    </submittedName>
</protein>
<keyword evidence="1" id="KW-1133">Transmembrane helix</keyword>
<dbReference type="Proteomes" id="UP000075880">
    <property type="component" value="Unassembled WGS sequence"/>
</dbReference>
<name>A0A182IUV6_ANOAO</name>
<dbReference type="EnsemblMetazoa" id="AATE005918-RA">
    <property type="protein sequence ID" value="AATE005918-PA.1"/>
    <property type="gene ID" value="AATE005918"/>
</dbReference>
<organism evidence="2">
    <name type="scientific">Anopheles atroparvus</name>
    <name type="common">European mosquito</name>
    <dbReference type="NCBI Taxonomy" id="41427"/>
    <lineage>
        <taxon>Eukaryota</taxon>
        <taxon>Metazoa</taxon>
        <taxon>Ecdysozoa</taxon>
        <taxon>Arthropoda</taxon>
        <taxon>Hexapoda</taxon>
        <taxon>Insecta</taxon>
        <taxon>Pterygota</taxon>
        <taxon>Neoptera</taxon>
        <taxon>Endopterygota</taxon>
        <taxon>Diptera</taxon>
        <taxon>Nematocera</taxon>
        <taxon>Culicoidea</taxon>
        <taxon>Culicidae</taxon>
        <taxon>Anophelinae</taxon>
        <taxon>Anopheles</taxon>
    </lineage>
</organism>
<proteinExistence type="predicted"/>
<sequence length="118" mass="12886">MERTEMAVVDLSAAYSAKLIGRENEVPMVSMDGEAHPNMTLAAIGLGVFVALIILLTLIAFITRRERSTHAKETQPIAVRPTNRIIETVSQKVAAAPPTHCTVLFANELELTDVVTRM</sequence>
<dbReference type="AlphaFoldDB" id="A0A182IUV6"/>
<evidence type="ECO:0000313" key="3">
    <source>
        <dbReference type="Proteomes" id="UP000075880"/>
    </source>
</evidence>
<feature type="transmembrane region" description="Helical" evidence="1">
    <location>
        <begin position="41"/>
        <end position="62"/>
    </location>
</feature>
<dbReference type="VEuPathDB" id="VectorBase:AATE005918"/>
<keyword evidence="1" id="KW-0472">Membrane</keyword>
<keyword evidence="3" id="KW-1185">Reference proteome</keyword>
<evidence type="ECO:0000256" key="1">
    <source>
        <dbReference type="SAM" id="Phobius"/>
    </source>
</evidence>
<dbReference type="EnsemblMetazoa" id="ENSAATROPT012099">
    <property type="protein sequence ID" value="ENSAATROPP010967"/>
    <property type="gene ID" value="ENSAATROPG009848"/>
</dbReference>